<evidence type="ECO:0000259" key="1">
    <source>
        <dbReference type="Pfam" id="PF11716"/>
    </source>
</evidence>
<reference evidence="2 3" key="2">
    <citation type="submission" date="2019-09" db="EMBL/GenBank/DDBJ databases">
        <authorList>
            <person name="Jin C."/>
        </authorList>
    </citation>
    <scope>NUCLEOTIDE SEQUENCE [LARGE SCALE GENOMIC DNA]</scope>
    <source>
        <strain evidence="2 3">BN140041</strain>
    </source>
</reference>
<dbReference type="Pfam" id="PF11716">
    <property type="entry name" value="MDMPI_N"/>
    <property type="match status" value="1"/>
</dbReference>
<dbReference type="InterPro" id="IPR034660">
    <property type="entry name" value="DinB/YfiT-like"/>
</dbReference>
<protein>
    <submittedName>
        <fullName evidence="2">TIGR03086 family protein</fullName>
    </submittedName>
</protein>
<keyword evidence="3" id="KW-1185">Reference proteome</keyword>
<name>A0A5B1LZN8_9ACTN</name>
<dbReference type="NCBIfam" id="TIGR03086">
    <property type="entry name" value="TIGR03086 family metal-binding protein"/>
    <property type="match status" value="1"/>
</dbReference>
<dbReference type="EMBL" id="VUJW01000011">
    <property type="protein sequence ID" value="KAA1425668.1"/>
    <property type="molecule type" value="Genomic_DNA"/>
</dbReference>
<dbReference type="InterPro" id="IPR017517">
    <property type="entry name" value="Maleyloyr_isom"/>
</dbReference>
<reference evidence="2 3" key="1">
    <citation type="submission" date="2019-09" db="EMBL/GenBank/DDBJ databases">
        <title>Nocardioides panacisoli sp. nov., isolated from the soil of a ginseng field.</title>
        <authorList>
            <person name="Cho C."/>
        </authorList>
    </citation>
    <scope>NUCLEOTIDE SEQUENCE [LARGE SCALE GENOMIC DNA]</scope>
    <source>
        <strain evidence="2 3">BN140041</strain>
    </source>
</reference>
<gene>
    <name evidence="2" type="ORF">F0U47_17950</name>
</gene>
<dbReference type="InterPro" id="IPR024344">
    <property type="entry name" value="MDMPI_metal-binding"/>
</dbReference>
<dbReference type="AlphaFoldDB" id="A0A5B1LZN8"/>
<comment type="caution">
    <text evidence="2">The sequence shown here is derived from an EMBL/GenBank/DDBJ whole genome shotgun (WGS) entry which is preliminary data.</text>
</comment>
<dbReference type="NCBIfam" id="TIGR03083">
    <property type="entry name" value="maleylpyruvate isomerase family mycothiol-dependent enzyme"/>
    <property type="match status" value="1"/>
</dbReference>
<dbReference type="RefSeq" id="WP_149751854.1">
    <property type="nucleotide sequence ID" value="NZ_VUJW01000011.1"/>
</dbReference>
<evidence type="ECO:0000313" key="3">
    <source>
        <dbReference type="Proteomes" id="UP000324351"/>
    </source>
</evidence>
<evidence type="ECO:0000313" key="2">
    <source>
        <dbReference type="EMBL" id="KAA1425668.1"/>
    </source>
</evidence>
<sequence length="192" mass="21107">MDTEDMHRRTVDWWTMCVDAVGPDQWADPTPCADWDVRALVNHVAGEDLWTVPLMEGRTLDEVGDRFDGDVLGADPVATARTAADAAVLAVGDLLPRRETVHLSYGEERADEYVWQLAADHLVHGWDLAVAIGAEARISPELVAALSEWFASREEMYRHAGAVGPQAPLTGDPQHDLLARFGRDEAWTPSAP</sequence>
<organism evidence="2 3">
    <name type="scientific">Nocardioides antri</name>
    <dbReference type="NCBI Taxonomy" id="2607659"/>
    <lineage>
        <taxon>Bacteria</taxon>
        <taxon>Bacillati</taxon>
        <taxon>Actinomycetota</taxon>
        <taxon>Actinomycetes</taxon>
        <taxon>Propionibacteriales</taxon>
        <taxon>Nocardioidaceae</taxon>
        <taxon>Nocardioides</taxon>
    </lineage>
</organism>
<dbReference type="InterPro" id="IPR017520">
    <property type="entry name" value="CHP03086"/>
</dbReference>
<dbReference type="Proteomes" id="UP000324351">
    <property type="component" value="Unassembled WGS sequence"/>
</dbReference>
<feature type="domain" description="Mycothiol-dependent maleylpyruvate isomerase metal-binding" evidence="1">
    <location>
        <begin position="14"/>
        <end position="129"/>
    </location>
</feature>
<dbReference type="Gene3D" id="1.20.120.450">
    <property type="entry name" value="dinb family like domain"/>
    <property type="match status" value="1"/>
</dbReference>
<accession>A0A5B1LZN8</accession>
<dbReference type="GO" id="GO:0046872">
    <property type="term" value="F:metal ion binding"/>
    <property type="evidence" value="ECO:0007669"/>
    <property type="project" value="InterPro"/>
</dbReference>
<proteinExistence type="predicted"/>
<dbReference type="SUPFAM" id="SSF109854">
    <property type="entry name" value="DinB/YfiT-like putative metalloenzymes"/>
    <property type="match status" value="1"/>
</dbReference>